<dbReference type="PROSITE" id="PS51114">
    <property type="entry name" value="FBA"/>
    <property type="match status" value="1"/>
</dbReference>
<dbReference type="InterPro" id="IPR039752">
    <property type="entry name" value="F-box_only"/>
</dbReference>
<dbReference type="Pfam" id="PF12937">
    <property type="entry name" value="F-box-like"/>
    <property type="match status" value="1"/>
</dbReference>
<organism evidence="5 6">
    <name type="scientific">Pleuronectes platessa</name>
    <name type="common">European plaice</name>
    <dbReference type="NCBI Taxonomy" id="8262"/>
    <lineage>
        <taxon>Eukaryota</taxon>
        <taxon>Metazoa</taxon>
        <taxon>Chordata</taxon>
        <taxon>Craniata</taxon>
        <taxon>Vertebrata</taxon>
        <taxon>Euteleostomi</taxon>
        <taxon>Actinopterygii</taxon>
        <taxon>Neopterygii</taxon>
        <taxon>Teleostei</taxon>
        <taxon>Neoteleostei</taxon>
        <taxon>Acanthomorphata</taxon>
        <taxon>Carangaria</taxon>
        <taxon>Pleuronectiformes</taxon>
        <taxon>Pleuronectoidei</taxon>
        <taxon>Pleuronectidae</taxon>
        <taxon>Pleuronectes</taxon>
    </lineage>
</organism>
<dbReference type="Gene3D" id="1.20.1280.50">
    <property type="match status" value="1"/>
</dbReference>
<proteinExistence type="predicted"/>
<feature type="domain" description="FBA" evidence="4">
    <location>
        <begin position="152"/>
        <end position="329"/>
    </location>
</feature>
<reference evidence="5" key="1">
    <citation type="submission" date="2020-03" db="EMBL/GenBank/DDBJ databases">
        <authorList>
            <person name="Weist P."/>
        </authorList>
    </citation>
    <scope>NUCLEOTIDE SEQUENCE</scope>
</reference>
<dbReference type="GO" id="GO:0006516">
    <property type="term" value="P:glycoprotein catabolic process"/>
    <property type="evidence" value="ECO:0007669"/>
    <property type="project" value="TreeGrafter"/>
</dbReference>
<dbReference type="PANTHER" id="PTHR12125">
    <property type="entry name" value="F-BOX ONLY PROTEIN 6-LIKE PROTEIN"/>
    <property type="match status" value="1"/>
</dbReference>
<name>A0A9N7Y7Y9_PLEPL</name>
<evidence type="ECO:0008006" key="7">
    <source>
        <dbReference type="Google" id="ProtNLM"/>
    </source>
</evidence>
<evidence type="ECO:0000259" key="4">
    <source>
        <dbReference type="PROSITE" id="PS51114"/>
    </source>
</evidence>
<comment type="caution">
    <text evidence="5">The sequence shown here is derived from an EMBL/GenBank/DDBJ whole genome shotgun (WGS) entry which is preliminary data.</text>
</comment>
<dbReference type="FunFam" id="1.20.1280.50:FF:000002">
    <property type="entry name" value="F-box only protein 44"/>
    <property type="match status" value="1"/>
</dbReference>
<dbReference type="SMART" id="SM01198">
    <property type="entry name" value="FBA"/>
    <property type="match status" value="1"/>
</dbReference>
<dbReference type="AlphaFoldDB" id="A0A9N7Y7Y9"/>
<evidence type="ECO:0000256" key="2">
    <source>
        <dbReference type="SAM" id="MobiDB-lite"/>
    </source>
</evidence>
<feature type="compositionally biased region" description="Polar residues" evidence="2">
    <location>
        <begin position="76"/>
        <end position="85"/>
    </location>
</feature>
<dbReference type="GO" id="GO:0005737">
    <property type="term" value="C:cytoplasm"/>
    <property type="evidence" value="ECO:0007669"/>
    <property type="project" value="TreeGrafter"/>
</dbReference>
<dbReference type="GO" id="GO:0036503">
    <property type="term" value="P:ERAD pathway"/>
    <property type="evidence" value="ECO:0007669"/>
    <property type="project" value="TreeGrafter"/>
</dbReference>
<dbReference type="GO" id="GO:0019005">
    <property type="term" value="C:SCF ubiquitin ligase complex"/>
    <property type="evidence" value="ECO:0007669"/>
    <property type="project" value="TreeGrafter"/>
</dbReference>
<keyword evidence="6" id="KW-1185">Reference proteome</keyword>
<feature type="region of interest" description="Disordered" evidence="2">
    <location>
        <begin position="1"/>
        <end position="23"/>
    </location>
</feature>
<accession>A0A9N7Y7Y9</accession>
<evidence type="ECO:0000259" key="3">
    <source>
        <dbReference type="PROSITE" id="PS50181"/>
    </source>
</evidence>
<feature type="domain" description="F-box" evidence="3">
    <location>
        <begin position="84"/>
        <end position="131"/>
    </location>
</feature>
<dbReference type="InterPro" id="IPR008979">
    <property type="entry name" value="Galactose-bd-like_sf"/>
</dbReference>
<protein>
    <recommendedName>
        <fullName evidence="7">F-box only protein 6-like</fullName>
    </recommendedName>
</protein>
<dbReference type="EMBL" id="CADEAL010000115">
    <property type="protein sequence ID" value="CAB1414649.1"/>
    <property type="molecule type" value="Genomic_DNA"/>
</dbReference>
<dbReference type="SUPFAM" id="SSF49785">
    <property type="entry name" value="Galactose-binding domain-like"/>
    <property type="match status" value="1"/>
</dbReference>
<sequence length="332" mass="38527">MGIEPFTRGLFPQMNTRGPVGAEGTEPADTCSYLCGCSDKPKVVRGRGRRRRRKRTAADMGSGQSFESAPRRLKTETQSGSSSNEDLSAVPLEILEEILLNLPYKEVVSICRLVCHQWKEVADSESLWRERCRREGYRPSDPSKIPNDWRLFYFLCKKRRNLLKNPRGEHKMQGWQIVENGGDKWKIEGVMVRHPDDTVQKNFVTSYGMCKKAQLIDLEREGYNSSFMDHFQPDIRISDWYAPRFDCGSEYDICVELLNQKKQPLHTFAPETVLFEQWNEQKWYRMTHVFQSYGPGVRYIRFTHGGKDTQFWAGWYGIRVTNSCVEISPAVD</sequence>
<dbReference type="FunFam" id="2.60.120.260:FF:000012">
    <property type="entry name" value="F-box only protein 2"/>
    <property type="match status" value="1"/>
</dbReference>
<dbReference type="GO" id="GO:0031146">
    <property type="term" value="P:SCF-dependent proteasomal ubiquitin-dependent protein catabolic process"/>
    <property type="evidence" value="ECO:0007669"/>
    <property type="project" value="TreeGrafter"/>
</dbReference>
<keyword evidence="1" id="KW-0833">Ubl conjugation pathway</keyword>
<evidence type="ECO:0000256" key="1">
    <source>
        <dbReference type="ARBA" id="ARBA00022786"/>
    </source>
</evidence>
<dbReference type="Gene3D" id="2.60.120.260">
    <property type="entry name" value="Galactose-binding domain-like"/>
    <property type="match status" value="1"/>
</dbReference>
<dbReference type="InterPro" id="IPR036047">
    <property type="entry name" value="F-box-like_dom_sf"/>
</dbReference>
<feature type="compositionally biased region" description="Basic residues" evidence="2">
    <location>
        <begin position="46"/>
        <end position="55"/>
    </location>
</feature>
<evidence type="ECO:0000313" key="6">
    <source>
        <dbReference type="Proteomes" id="UP001153269"/>
    </source>
</evidence>
<dbReference type="PANTHER" id="PTHR12125:SF12">
    <property type="entry name" value="F-BOX ONLY PROTEIN 6"/>
    <property type="match status" value="1"/>
</dbReference>
<dbReference type="GO" id="GO:0061630">
    <property type="term" value="F:ubiquitin protein ligase activity"/>
    <property type="evidence" value="ECO:0007669"/>
    <property type="project" value="TreeGrafter"/>
</dbReference>
<dbReference type="InterPro" id="IPR007397">
    <property type="entry name" value="F-box-assoc_dom"/>
</dbReference>
<dbReference type="SMART" id="SM00256">
    <property type="entry name" value="FBOX"/>
    <property type="match status" value="1"/>
</dbReference>
<gene>
    <name evidence="5" type="ORF">PLEPLA_LOCUS2358</name>
</gene>
<feature type="region of interest" description="Disordered" evidence="2">
    <location>
        <begin position="46"/>
        <end position="85"/>
    </location>
</feature>
<dbReference type="Pfam" id="PF04300">
    <property type="entry name" value="FBA"/>
    <property type="match status" value="1"/>
</dbReference>
<dbReference type="PROSITE" id="PS50181">
    <property type="entry name" value="FBOX"/>
    <property type="match status" value="1"/>
</dbReference>
<evidence type="ECO:0000313" key="5">
    <source>
        <dbReference type="EMBL" id="CAB1414649.1"/>
    </source>
</evidence>
<dbReference type="InterPro" id="IPR001810">
    <property type="entry name" value="F-box_dom"/>
</dbReference>
<dbReference type="SUPFAM" id="SSF81383">
    <property type="entry name" value="F-box domain"/>
    <property type="match status" value="1"/>
</dbReference>
<dbReference type="Proteomes" id="UP001153269">
    <property type="component" value="Unassembled WGS sequence"/>
</dbReference>